<keyword evidence="1" id="KW-0472">Membrane</keyword>
<keyword evidence="1" id="KW-0812">Transmembrane</keyword>
<proteinExistence type="predicted"/>
<sequence length="137" mass="14552">MWSAPRSWASRSPSAAEDSACGQRPAALSSIAVVPIAYALFALLLGVVLGVVSRRTVAAMGATLAAFAAVQIVMPLWIRPHLAASATADIAFTPGTLAELRFLACRVYAVMNQADEAIAWLLNDERNLRLGWLSSAR</sequence>
<keyword evidence="4" id="KW-1185">Reference proteome</keyword>
<feature type="transmembrane region" description="Helical" evidence="1">
    <location>
        <begin position="59"/>
        <end position="78"/>
    </location>
</feature>
<dbReference type="PROSITE" id="PS50835">
    <property type="entry name" value="IG_LIKE"/>
    <property type="match status" value="1"/>
</dbReference>
<evidence type="ECO:0000313" key="3">
    <source>
        <dbReference type="EMBL" id="GAA1287951.1"/>
    </source>
</evidence>
<name>A0ABN1X972_9ACTN</name>
<dbReference type="Proteomes" id="UP001500282">
    <property type="component" value="Unassembled WGS sequence"/>
</dbReference>
<feature type="transmembrane region" description="Helical" evidence="1">
    <location>
        <begin position="32"/>
        <end position="52"/>
    </location>
</feature>
<evidence type="ECO:0000313" key="4">
    <source>
        <dbReference type="Proteomes" id="UP001500282"/>
    </source>
</evidence>
<reference evidence="3 4" key="1">
    <citation type="journal article" date="2019" name="Int. J. Syst. Evol. Microbiol.">
        <title>The Global Catalogue of Microorganisms (GCM) 10K type strain sequencing project: providing services to taxonomists for standard genome sequencing and annotation.</title>
        <authorList>
            <consortium name="The Broad Institute Genomics Platform"/>
            <consortium name="The Broad Institute Genome Sequencing Center for Infectious Disease"/>
            <person name="Wu L."/>
            <person name="Ma J."/>
        </authorList>
    </citation>
    <scope>NUCLEOTIDE SEQUENCE [LARGE SCALE GENOMIC DNA]</scope>
    <source>
        <strain evidence="3 4">JCM 11448</strain>
    </source>
</reference>
<dbReference type="EMBL" id="BAAAIH010000039">
    <property type="protein sequence ID" value="GAA1287951.1"/>
    <property type="molecule type" value="Genomic_DNA"/>
</dbReference>
<gene>
    <name evidence="3" type="ORF">GCM10009579_59120</name>
</gene>
<feature type="domain" description="Ig-like" evidence="2">
    <location>
        <begin position="80"/>
        <end position="137"/>
    </location>
</feature>
<comment type="caution">
    <text evidence="3">The sequence shown here is derived from an EMBL/GenBank/DDBJ whole genome shotgun (WGS) entry which is preliminary data.</text>
</comment>
<dbReference type="InterPro" id="IPR007110">
    <property type="entry name" value="Ig-like_dom"/>
</dbReference>
<accession>A0ABN1X972</accession>
<evidence type="ECO:0000256" key="1">
    <source>
        <dbReference type="SAM" id="Phobius"/>
    </source>
</evidence>
<keyword evidence="1" id="KW-1133">Transmembrane helix</keyword>
<protein>
    <recommendedName>
        <fullName evidence="2">Ig-like domain-containing protein</fullName>
    </recommendedName>
</protein>
<evidence type="ECO:0000259" key="2">
    <source>
        <dbReference type="PROSITE" id="PS50835"/>
    </source>
</evidence>
<organism evidence="3 4">
    <name type="scientific">Streptomyces javensis</name>
    <dbReference type="NCBI Taxonomy" id="114698"/>
    <lineage>
        <taxon>Bacteria</taxon>
        <taxon>Bacillati</taxon>
        <taxon>Actinomycetota</taxon>
        <taxon>Actinomycetes</taxon>
        <taxon>Kitasatosporales</taxon>
        <taxon>Streptomycetaceae</taxon>
        <taxon>Streptomyces</taxon>
        <taxon>Streptomyces violaceusniger group</taxon>
    </lineage>
</organism>